<evidence type="ECO:0000313" key="3">
    <source>
        <dbReference type="Proteomes" id="UP001183629"/>
    </source>
</evidence>
<protein>
    <recommendedName>
        <fullName evidence="1">DUF5753 domain-containing protein</fullName>
    </recommendedName>
</protein>
<feature type="domain" description="DUF5753" evidence="1">
    <location>
        <begin position="101"/>
        <end position="177"/>
    </location>
</feature>
<dbReference type="Pfam" id="PF19054">
    <property type="entry name" value="DUF5753"/>
    <property type="match status" value="1"/>
</dbReference>
<name>A0AAE3ZKE4_9ACTN</name>
<sequence>MSYPRDLVLRKLSRLLKQAHWDAAVTVGVAAQWVRAAPSTMYAIEAGTLLPGPDTAEALLEVYETPAVLRAADTGLVADGEKSPPWWFADRSVLQPGEGLHLSMEQAARHLRYYDPTVLPAMLQTDAYAMALHARHPRVTAEQVRRRAGVQRRRRALAGTGRARLDSVVNETAPQRLTAPGVAHERAVRWG</sequence>
<organism evidence="2 3">
    <name type="scientific">Catenuloplanes niger</name>
    <dbReference type="NCBI Taxonomy" id="587534"/>
    <lineage>
        <taxon>Bacteria</taxon>
        <taxon>Bacillati</taxon>
        <taxon>Actinomycetota</taxon>
        <taxon>Actinomycetes</taxon>
        <taxon>Micromonosporales</taxon>
        <taxon>Micromonosporaceae</taxon>
        <taxon>Catenuloplanes</taxon>
    </lineage>
</organism>
<evidence type="ECO:0000313" key="2">
    <source>
        <dbReference type="EMBL" id="MDR7320836.1"/>
    </source>
</evidence>
<dbReference type="RefSeq" id="WP_310409498.1">
    <property type="nucleotide sequence ID" value="NZ_JAVDYC010000001.1"/>
</dbReference>
<reference evidence="2 3" key="1">
    <citation type="submission" date="2023-07" db="EMBL/GenBank/DDBJ databases">
        <title>Sequencing the genomes of 1000 actinobacteria strains.</title>
        <authorList>
            <person name="Klenk H.-P."/>
        </authorList>
    </citation>
    <scope>NUCLEOTIDE SEQUENCE [LARGE SCALE GENOMIC DNA]</scope>
    <source>
        <strain evidence="2 3">DSM 44711</strain>
    </source>
</reference>
<dbReference type="EMBL" id="JAVDYC010000001">
    <property type="protein sequence ID" value="MDR7320836.1"/>
    <property type="molecule type" value="Genomic_DNA"/>
</dbReference>
<dbReference type="InterPro" id="IPR043917">
    <property type="entry name" value="DUF5753"/>
</dbReference>
<proteinExistence type="predicted"/>
<gene>
    <name evidence="2" type="ORF">J2S44_001086</name>
</gene>
<dbReference type="Proteomes" id="UP001183629">
    <property type="component" value="Unassembled WGS sequence"/>
</dbReference>
<accession>A0AAE3ZKE4</accession>
<keyword evidence="3" id="KW-1185">Reference proteome</keyword>
<evidence type="ECO:0000259" key="1">
    <source>
        <dbReference type="Pfam" id="PF19054"/>
    </source>
</evidence>
<dbReference type="AlphaFoldDB" id="A0AAE3ZKE4"/>
<comment type="caution">
    <text evidence="2">The sequence shown here is derived from an EMBL/GenBank/DDBJ whole genome shotgun (WGS) entry which is preliminary data.</text>
</comment>
<dbReference type="Pfam" id="PF13560">
    <property type="entry name" value="HTH_31"/>
    <property type="match status" value="1"/>
</dbReference>